<protein>
    <submittedName>
        <fullName evidence="2">Uncharacterized protein</fullName>
    </submittedName>
</protein>
<evidence type="ECO:0000313" key="2">
    <source>
        <dbReference type="EMBL" id="KAF2189793.1"/>
    </source>
</evidence>
<dbReference type="AlphaFoldDB" id="A0A6A6EET9"/>
<accession>A0A6A6EET9</accession>
<organism evidence="2 3">
    <name type="scientific">Zopfia rhizophila CBS 207.26</name>
    <dbReference type="NCBI Taxonomy" id="1314779"/>
    <lineage>
        <taxon>Eukaryota</taxon>
        <taxon>Fungi</taxon>
        <taxon>Dikarya</taxon>
        <taxon>Ascomycota</taxon>
        <taxon>Pezizomycotina</taxon>
        <taxon>Dothideomycetes</taxon>
        <taxon>Dothideomycetes incertae sedis</taxon>
        <taxon>Zopfiaceae</taxon>
        <taxon>Zopfia</taxon>
    </lineage>
</organism>
<feature type="region of interest" description="Disordered" evidence="1">
    <location>
        <begin position="1"/>
        <end position="24"/>
    </location>
</feature>
<keyword evidence="3" id="KW-1185">Reference proteome</keyword>
<proteinExistence type="predicted"/>
<reference evidence="2" key="1">
    <citation type="journal article" date="2020" name="Stud. Mycol.">
        <title>101 Dothideomycetes genomes: a test case for predicting lifestyles and emergence of pathogens.</title>
        <authorList>
            <person name="Haridas S."/>
            <person name="Albert R."/>
            <person name="Binder M."/>
            <person name="Bloem J."/>
            <person name="Labutti K."/>
            <person name="Salamov A."/>
            <person name="Andreopoulos B."/>
            <person name="Baker S."/>
            <person name="Barry K."/>
            <person name="Bills G."/>
            <person name="Bluhm B."/>
            <person name="Cannon C."/>
            <person name="Castanera R."/>
            <person name="Culley D."/>
            <person name="Daum C."/>
            <person name="Ezra D."/>
            <person name="Gonzalez J."/>
            <person name="Henrissat B."/>
            <person name="Kuo A."/>
            <person name="Liang C."/>
            <person name="Lipzen A."/>
            <person name="Lutzoni F."/>
            <person name="Magnuson J."/>
            <person name="Mondo S."/>
            <person name="Nolan M."/>
            <person name="Ohm R."/>
            <person name="Pangilinan J."/>
            <person name="Park H.-J."/>
            <person name="Ramirez L."/>
            <person name="Alfaro M."/>
            <person name="Sun H."/>
            <person name="Tritt A."/>
            <person name="Yoshinaga Y."/>
            <person name="Zwiers L.-H."/>
            <person name="Turgeon B."/>
            <person name="Goodwin S."/>
            <person name="Spatafora J."/>
            <person name="Crous P."/>
            <person name="Grigoriev I."/>
        </authorList>
    </citation>
    <scope>NUCLEOTIDE SEQUENCE</scope>
    <source>
        <strain evidence="2">CBS 207.26</strain>
    </source>
</reference>
<dbReference type="Proteomes" id="UP000800200">
    <property type="component" value="Unassembled WGS sequence"/>
</dbReference>
<name>A0A6A6EET9_9PEZI</name>
<sequence>MTSSGADHHHKLFRRLRTRRAESDAEQYTVRTGCKGLSSVTLGLAACALGAQRMQDSRGRDGVSQKRTCGESGRTVWWQAAVEPTTICCEPVVDVVFAGPSRLRFKVLPRRWMVLGEML</sequence>
<gene>
    <name evidence="2" type="ORF">K469DRAFT_48144</name>
</gene>
<dbReference type="EMBL" id="ML994620">
    <property type="protein sequence ID" value="KAF2189793.1"/>
    <property type="molecule type" value="Genomic_DNA"/>
</dbReference>
<evidence type="ECO:0000256" key="1">
    <source>
        <dbReference type="SAM" id="MobiDB-lite"/>
    </source>
</evidence>
<feature type="compositionally biased region" description="Basic residues" evidence="1">
    <location>
        <begin position="8"/>
        <end position="18"/>
    </location>
</feature>
<evidence type="ECO:0000313" key="3">
    <source>
        <dbReference type="Proteomes" id="UP000800200"/>
    </source>
</evidence>